<dbReference type="Pfam" id="PF00198">
    <property type="entry name" value="2-oxoacid_dh"/>
    <property type="match status" value="1"/>
</dbReference>
<dbReference type="InterPro" id="IPR045257">
    <property type="entry name" value="E2/Pdx1"/>
</dbReference>
<dbReference type="PANTHER" id="PTHR23151:SF90">
    <property type="entry name" value="DIHYDROLIPOYLLYSINE-RESIDUE ACETYLTRANSFERASE COMPONENT OF PYRUVATE DEHYDROGENASE COMPLEX, MITOCHONDRIAL-RELATED"/>
    <property type="match status" value="1"/>
</dbReference>
<keyword evidence="3 6" id="KW-0450">Lipoyl</keyword>
<dbReference type="Gene3D" id="4.10.320.10">
    <property type="entry name" value="E3-binding domain"/>
    <property type="match status" value="1"/>
</dbReference>
<dbReference type="GO" id="GO:0045254">
    <property type="term" value="C:pyruvate dehydrogenase complex"/>
    <property type="evidence" value="ECO:0007669"/>
    <property type="project" value="UniProtKB-UniRule"/>
</dbReference>
<comment type="cofactor">
    <cofactor evidence="6">
        <name>(R)-lipoate</name>
        <dbReference type="ChEBI" id="CHEBI:83088"/>
    </cofactor>
    <text evidence="6">Binds 1 lipoyl cofactor covalently.</text>
</comment>
<dbReference type="Gene3D" id="2.40.50.100">
    <property type="match status" value="1"/>
</dbReference>
<evidence type="ECO:0000256" key="4">
    <source>
        <dbReference type="ARBA" id="ARBA00022946"/>
    </source>
</evidence>
<keyword evidence="11" id="KW-1185">Reference proteome</keyword>
<feature type="non-terminal residue" evidence="10">
    <location>
        <position position="473"/>
    </location>
</feature>
<dbReference type="InterPro" id="IPR000089">
    <property type="entry name" value="Biotin_lipoyl"/>
</dbReference>
<dbReference type="Pfam" id="PF00364">
    <property type="entry name" value="Biotin_lipoyl"/>
    <property type="match status" value="1"/>
</dbReference>
<dbReference type="CDD" id="cd06849">
    <property type="entry name" value="lipoyl_domain"/>
    <property type="match status" value="1"/>
</dbReference>
<gene>
    <name evidence="10" type="primary">LAT1</name>
    <name evidence="10" type="ORF">H4R34_003807</name>
</gene>
<keyword evidence="5 6" id="KW-0012">Acyltransferase</keyword>
<dbReference type="GO" id="GO:0004742">
    <property type="term" value="F:dihydrolipoyllysine-residue acetyltransferase activity"/>
    <property type="evidence" value="ECO:0007669"/>
    <property type="project" value="UniProtKB-UniRule"/>
</dbReference>
<feature type="domain" description="Lipoyl-binding" evidence="8">
    <location>
        <begin position="31"/>
        <end position="107"/>
    </location>
</feature>
<keyword evidence="4" id="KW-0809">Transit peptide</keyword>
<dbReference type="PROSITE" id="PS00189">
    <property type="entry name" value="LIPOYL"/>
    <property type="match status" value="1"/>
</dbReference>
<evidence type="ECO:0000256" key="7">
    <source>
        <dbReference type="SAM" id="MobiDB-lite"/>
    </source>
</evidence>
<reference evidence="10" key="1">
    <citation type="submission" date="2022-07" db="EMBL/GenBank/DDBJ databases">
        <title>Phylogenomic reconstructions and comparative analyses of Kickxellomycotina fungi.</title>
        <authorList>
            <person name="Reynolds N.K."/>
            <person name="Stajich J.E."/>
            <person name="Barry K."/>
            <person name="Grigoriev I.V."/>
            <person name="Crous P."/>
            <person name="Smith M.E."/>
        </authorList>
    </citation>
    <scope>NUCLEOTIDE SEQUENCE</scope>
    <source>
        <strain evidence="10">RSA 567</strain>
    </source>
</reference>
<protein>
    <recommendedName>
        <fullName evidence="6">Acetyltransferase component of pyruvate dehydrogenase complex</fullName>
        <ecNumber evidence="6">2.3.1.12</ecNumber>
    </recommendedName>
</protein>
<dbReference type="InterPro" id="IPR004167">
    <property type="entry name" value="PSBD"/>
</dbReference>
<evidence type="ECO:0000256" key="6">
    <source>
        <dbReference type="RuleBase" id="RU361137"/>
    </source>
</evidence>
<evidence type="ECO:0000256" key="2">
    <source>
        <dbReference type="ARBA" id="ARBA00022679"/>
    </source>
</evidence>
<dbReference type="Proteomes" id="UP001151582">
    <property type="component" value="Unassembled WGS sequence"/>
</dbReference>
<dbReference type="FunFam" id="3.30.559.10:FF:000003">
    <property type="entry name" value="Acetyltransferase component of pyruvate dehydrogenase complex"/>
    <property type="match status" value="1"/>
</dbReference>
<dbReference type="AlphaFoldDB" id="A0A9W8B054"/>
<feature type="compositionally biased region" description="Low complexity" evidence="7">
    <location>
        <begin position="147"/>
        <end position="167"/>
    </location>
</feature>
<dbReference type="EC" id="2.3.1.12" evidence="6"/>
<dbReference type="InterPro" id="IPR003016">
    <property type="entry name" value="2-oxoA_DH_lipoyl-BS"/>
</dbReference>
<comment type="similarity">
    <text evidence="1 6">Belongs to the 2-oxoacid dehydrogenase family.</text>
</comment>
<evidence type="ECO:0000313" key="10">
    <source>
        <dbReference type="EMBL" id="KAJ1976891.1"/>
    </source>
</evidence>
<keyword evidence="10" id="KW-0670">Pyruvate</keyword>
<dbReference type="GO" id="GO:0005739">
    <property type="term" value="C:mitochondrion"/>
    <property type="evidence" value="ECO:0007669"/>
    <property type="project" value="UniProtKB-SubCell"/>
</dbReference>
<evidence type="ECO:0000259" key="9">
    <source>
        <dbReference type="PROSITE" id="PS51826"/>
    </source>
</evidence>
<comment type="subcellular location">
    <subcellularLocation>
        <location evidence="6">Mitochondrion</location>
    </subcellularLocation>
</comment>
<accession>A0A9W8B054</accession>
<dbReference type="InterPro" id="IPR006257">
    <property type="entry name" value="LAT1"/>
</dbReference>
<feature type="region of interest" description="Disordered" evidence="7">
    <location>
        <begin position="119"/>
        <end position="172"/>
    </location>
</feature>
<comment type="caution">
    <text evidence="10">The sequence shown here is derived from an EMBL/GenBank/DDBJ whole genome shotgun (WGS) entry which is preliminary data.</text>
</comment>
<dbReference type="InterPro" id="IPR023213">
    <property type="entry name" value="CAT-like_dom_sf"/>
</dbReference>
<feature type="domain" description="Peripheral subunit-binding (PSBD)" evidence="9">
    <location>
        <begin position="171"/>
        <end position="208"/>
    </location>
</feature>
<dbReference type="InterPro" id="IPR036625">
    <property type="entry name" value="E3-bd_dom_sf"/>
</dbReference>
<feature type="region of interest" description="Disordered" evidence="7">
    <location>
        <begin position="179"/>
        <end position="198"/>
    </location>
</feature>
<sequence length="473" mass="50236">TYGHPAAFKALVGYPTTHGVRLYSAKSYPPHTVINMPALSPTMTSGNIGSWQKQVGDEVVPGDVLVEIETDKAQMDFECQDEGYIAKILMDSGSKEVAVGQPIAVLVEEKGDADKFADFVPESTETPSSHEQPNESAAASKEEAKPETVVPSSAPAAPESSTKPSSSDRVMASPLAKTMAREKNISLEEVKGTGPNGRIVKADIEQYQAQGGGREAPAAKAAPAPSAPSTGATTEAKPTASAAAYTDTPVSNMRRVIATRLTESKQQHPHYYLTVEVTMDKINKLRAALNETANGEYKLSINDFIIKASAQAMHKVPEVNSAWHGDFIRQHHTVDISVATATPSGLITPIIFGAETQGLAGISNTMKELAGRARANSLKPHEYQGGTFTLSNLGMLGIDSFTAIINPPSSCILAIGTSTQKLVPDATAAQGFKVVSVMKATMSCDHRVVDGAVGAQWLKAWKELMENPLKLLL</sequence>
<dbReference type="OrthoDB" id="537444at2759"/>
<dbReference type="SUPFAM" id="SSF52777">
    <property type="entry name" value="CoA-dependent acyltransferases"/>
    <property type="match status" value="1"/>
</dbReference>
<dbReference type="SUPFAM" id="SSF51230">
    <property type="entry name" value="Single hybrid motif"/>
    <property type="match status" value="1"/>
</dbReference>
<evidence type="ECO:0000259" key="8">
    <source>
        <dbReference type="PROSITE" id="PS50968"/>
    </source>
</evidence>
<feature type="compositionally biased region" description="Basic and acidic residues" evidence="7">
    <location>
        <begin position="179"/>
        <end position="191"/>
    </location>
</feature>
<dbReference type="PROSITE" id="PS50968">
    <property type="entry name" value="BIOTINYL_LIPOYL"/>
    <property type="match status" value="1"/>
</dbReference>
<feature type="compositionally biased region" description="Low complexity" evidence="7">
    <location>
        <begin position="215"/>
        <end position="236"/>
    </location>
</feature>
<keyword evidence="2 6" id="KW-0808">Transferase</keyword>
<dbReference type="Pfam" id="PF02817">
    <property type="entry name" value="E3_binding"/>
    <property type="match status" value="1"/>
</dbReference>
<name>A0A9W8B054_9FUNG</name>
<evidence type="ECO:0000313" key="11">
    <source>
        <dbReference type="Proteomes" id="UP001151582"/>
    </source>
</evidence>
<comment type="function">
    <text evidence="6">The pyruvate dehydrogenase complex catalyzes the overall conversion of pyruvate to acetyl-CoA and CO(2).</text>
</comment>
<evidence type="ECO:0000256" key="5">
    <source>
        <dbReference type="ARBA" id="ARBA00023315"/>
    </source>
</evidence>
<feature type="region of interest" description="Disordered" evidence="7">
    <location>
        <begin position="208"/>
        <end position="247"/>
    </location>
</feature>
<dbReference type="GO" id="GO:0006086">
    <property type="term" value="P:pyruvate decarboxylation to acetyl-CoA"/>
    <property type="evidence" value="ECO:0007669"/>
    <property type="project" value="InterPro"/>
</dbReference>
<dbReference type="NCBIfam" id="TIGR01349">
    <property type="entry name" value="PDHac_trf_mito"/>
    <property type="match status" value="1"/>
</dbReference>
<organism evidence="10 11">
    <name type="scientific">Dimargaris verticillata</name>
    <dbReference type="NCBI Taxonomy" id="2761393"/>
    <lineage>
        <taxon>Eukaryota</taxon>
        <taxon>Fungi</taxon>
        <taxon>Fungi incertae sedis</taxon>
        <taxon>Zoopagomycota</taxon>
        <taxon>Kickxellomycotina</taxon>
        <taxon>Dimargaritomycetes</taxon>
        <taxon>Dimargaritales</taxon>
        <taxon>Dimargaritaceae</taxon>
        <taxon>Dimargaris</taxon>
    </lineage>
</organism>
<proteinExistence type="inferred from homology"/>
<dbReference type="InterPro" id="IPR011053">
    <property type="entry name" value="Single_hybrid_motif"/>
</dbReference>
<dbReference type="PROSITE" id="PS51826">
    <property type="entry name" value="PSBD"/>
    <property type="match status" value="1"/>
</dbReference>
<dbReference type="Gene3D" id="3.30.559.10">
    <property type="entry name" value="Chloramphenicol acetyltransferase-like domain"/>
    <property type="match status" value="1"/>
</dbReference>
<evidence type="ECO:0000256" key="3">
    <source>
        <dbReference type="ARBA" id="ARBA00022823"/>
    </source>
</evidence>
<dbReference type="PANTHER" id="PTHR23151">
    <property type="entry name" value="DIHYDROLIPOAMIDE ACETYL/SUCCINYL-TRANSFERASE-RELATED"/>
    <property type="match status" value="1"/>
</dbReference>
<comment type="catalytic activity">
    <reaction evidence="6">
        <text>N(6)-[(R)-dihydrolipoyl]-L-lysyl-[protein] + acetyl-CoA = N(6)-[(R)-S(8)-acetyldihydrolipoyl]-L-lysyl-[protein] + CoA</text>
        <dbReference type="Rhea" id="RHEA:17017"/>
        <dbReference type="Rhea" id="RHEA-COMP:10475"/>
        <dbReference type="Rhea" id="RHEA-COMP:10478"/>
        <dbReference type="ChEBI" id="CHEBI:57287"/>
        <dbReference type="ChEBI" id="CHEBI:57288"/>
        <dbReference type="ChEBI" id="CHEBI:83100"/>
        <dbReference type="ChEBI" id="CHEBI:83111"/>
        <dbReference type="EC" id="2.3.1.12"/>
    </reaction>
</comment>
<dbReference type="InterPro" id="IPR001078">
    <property type="entry name" value="2-oxoacid_DH_actylTfrase"/>
</dbReference>
<evidence type="ECO:0000256" key="1">
    <source>
        <dbReference type="ARBA" id="ARBA00007317"/>
    </source>
</evidence>
<dbReference type="EMBL" id="JANBQB010000392">
    <property type="protein sequence ID" value="KAJ1976891.1"/>
    <property type="molecule type" value="Genomic_DNA"/>
</dbReference>
<dbReference type="FunFam" id="2.40.50.100:FF:000010">
    <property type="entry name" value="Acetyltransferase component of pyruvate dehydrogenase complex"/>
    <property type="match status" value="1"/>
</dbReference>
<dbReference type="SUPFAM" id="SSF47005">
    <property type="entry name" value="Peripheral subunit-binding domain of 2-oxo acid dehydrogenase complex"/>
    <property type="match status" value="1"/>
</dbReference>